<keyword evidence="4" id="KW-1185">Reference proteome</keyword>
<feature type="compositionally biased region" description="Low complexity" evidence="1">
    <location>
        <begin position="74"/>
        <end position="91"/>
    </location>
</feature>
<dbReference type="EMBL" id="JANBPT010000242">
    <property type="protein sequence ID" value="KAJ1925035.1"/>
    <property type="molecule type" value="Genomic_DNA"/>
</dbReference>
<dbReference type="Proteomes" id="UP001150569">
    <property type="component" value="Unassembled WGS sequence"/>
</dbReference>
<evidence type="ECO:0000259" key="2">
    <source>
        <dbReference type="Pfam" id="PF03399"/>
    </source>
</evidence>
<dbReference type="Gene3D" id="1.25.40.990">
    <property type="match status" value="1"/>
</dbReference>
<feature type="domain" description="SAC3/GANP/THP3 conserved" evidence="2">
    <location>
        <begin position="401"/>
        <end position="538"/>
    </location>
</feature>
<accession>A0A9W8A756</accession>
<organism evidence="3 4">
    <name type="scientific">Tieghemiomyces parasiticus</name>
    <dbReference type="NCBI Taxonomy" id="78921"/>
    <lineage>
        <taxon>Eukaryota</taxon>
        <taxon>Fungi</taxon>
        <taxon>Fungi incertae sedis</taxon>
        <taxon>Zoopagomycota</taxon>
        <taxon>Kickxellomycotina</taxon>
        <taxon>Dimargaritomycetes</taxon>
        <taxon>Dimargaritales</taxon>
        <taxon>Dimargaritaceae</taxon>
        <taxon>Tieghemiomyces</taxon>
    </lineage>
</organism>
<evidence type="ECO:0000256" key="1">
    <source>
        <dbReference type="SAM" id="MobiDB-lite"/>
    </source>
</evidence>
<proteinExistence type="predicted"/>
<dbReference type="PANTHER" id="PTHR12436:SF4">
    <property type="entry name" value="LEUKOCYTE RECEPTOR CLUSTER MEMBER 8"/>
    <property type="match status" value="1"/>
</dbReference>
<gene>
    <name evidence="3" type="ORF">IWQ60_004816</name>
</gene>
<dbReference type="GO" id="GO:0005634">
    <property type="term" value="C:nucleus"/>
    <property type="evidence" value="ECO:0007669"/>
    <property type="project" value="TreeGrafter"/>
</dbReference>
<feature type="region of interest" description="Disordered" evidence="1">
    <location>
        <begin position="1"/>
        <end position="22"/>
    </location>
</feature>
<dbReference type="InterPro" id="IPR005062">
    <property type="entry name" value="SAC3/GANP/THP3_conserved"/>
</dbReference>
<dbReference type="PANTHER" id="PTHR12436">
    <property type="entry name" value="80 KDA MCM3-ASSOCIATED PROTEIN"/>
    <property type="match status" value="1"/>
</dbReference>
<dbReference type="AlphaFoldDB" id="A0A9W8A756"/>
<dbReference type="Pfam" id="PF03399">
    <property type="entry name" value="SAC3_GANP"/>
    <property type="match status" value="2"/>
</dbReference>
<evidence type="ECO:0000313" key="3">
    <source>
        <dbReference type="EMBL" id="KAJ1925035.1"/>
    </source>
</evidence>
<dbReference type="OrthoDB" id="199574at2759"/>
<protein>
    <recommendedName>
        <fullName evidence="2">SAC3/GANP/THP3 conserved domain-containing protein</fullName>
    </recommendedName>
</protein>
<name>A0A9W8A756_9FUNG</name>
<reference evidence="3" key="1">
    <citation type="submission" date="2022-07" db="EMBL/GenBank/DDBJ databases">
        <title>Phylogenomic reconstructions and comparative analyses of Kickxellomycotina fungi.</title>
        <authorList>
            <person name="Reynolds N.K."/>
            <person name="Stajich J.E."/>
            <person name="Barry K."/>
            <person name="Grigoriev I.V."/>
            <person name="Crous P."/>
            <person name="Smith M.E."/>
        </authorList>
    </citation>
    <scope>NUCLEOTIDE SEQUENCE</scope>
    <source>
        <strain evidence="3">RSA 861</strain>
    </source>
</reference>
<evidence type="ECO:0000313" key="4">
    <source>
        <dbReference type="Proteomes" id="UP001150569"/>
    </source>
</evidence>
<feature type="domain" description="SAC3/GANP/THP3 conserved" evidence="2">
    <location>
        <begin position="324"/>
        <end position="390"/>
    </location>
</feature>
<feature type="compositionally biased region" description="Polar residues" evidence="1">
    <location>
        <begin position="118"/>
        <end position="130"/>
    </location>
</feature>
<feature type="region of interest" description="Disordered" evidence="1">
    <location>
        <begin position="74"/>
        <end position="169"/>
    </location>
</feature>
<comment type="caution">
    <text evidence="3">The sequence shown here is derived from an EMBL/GenBank/DDBJ whole genome shotgun (WGS) entry which is preliminary data.</text>
</comment>
<dbReference type="InterPro" id="IPR045107">
    <property type="entry name" value="SAC3/GANP/THP3"/>
</dbReference>
<sequence length="573" mass="62789">MNYEAAAAQSAPPVSTTDPAASAPVYPWHTGYAYPTDTAVAQDSAAQKAYAADPAAYYYAAYGYPVGGYPSAPLNHASSPAPPLATQQPPTFAAPPPSQDQPAYTAVKPPNKKKRTSKSPSGKQGGSTSEPKAKPVLTVTGHPTVKVESEPQPPAPTFDASKESSVARSWPPDLRDYVTRAYQATDSSRRAQVETELKSLIMAKIKEGLLMQTEWEREPLPAGCQPVQKPTPNPPPKLLPTAKTKPAPGAKNAIKKQAVKCATDSPDMLAQRAARFSKSTTDSAEPAAKAEPAADVGEGVLDWDEHTIVGTSTQLEKPYLRLTSAPDPLTVRPLAALTRTLDHLLAKWQKERNYPFIREQFKSVRQDLTVQRIQNAFTVRVYETHARIAIETGDLGEYNLCQTKLAELYRLAITGHELEFLAYRILYLIHVQKKSDMAHLLSQLTPEQKRNPAVEHALNVRTAVVTSNYHRLFTLYRSAPNMNVYLMNHFVPRERVLALMAMSKSYRSDLSVQFICQELAFASVEATKAQLQEYNATLAQDKAGHPVLKCKESLSAITQCLTKASKSDITGQI</sequence>